<dbReference type="Gene3D" id="3.40.630.10">
    <property type="entry name" value="Zn peptidases"/>
    <property type="match status" value="1"/>
</dbReference>
<accession>A0A1E1X2Y0</accession>
<dbReference type="EMBL" id="GFAC01005600">
    <property type="protein sequence ID" value="JAT93588.1"/>
    <property type="molecule type" value="mRNA"/>
</dbReference>
<feature type="non-terminal residue" evidence="2">
    <location>
        <position position="1"/>
    </location>
</feature>
<dbReference type="SUPFAM" id="SSF53187">
    <property type="entry name" value="Zn-dependent exopeptidases"/>
    <property type="match status" value="1"/>
</dbReference>
<name>A0A1E1X2Y0_9ACAR</name>
<keyword evidence="1" id="KW-0472">Membrane</keyword>
<proteinExistence type="evidence at transcript level"/>
<evidence type="ECO:0000313" key="2">
    <source>
        <dbReference type="EMBL" id="JAT93588.1"/>
    </source>
</evidence>
<evidence type="ECO:0000256" key="1">
    <source>
        <dbReference type="SAM" id="Phobius"/>
    </source>
</evidence>
<dbReference type="AlphaFoldDB" id="A0A1E1X2Y0"/>
<protein>
    <submittedName>
        <fullName evidence="2">Putative peptidase m14-like domain protein</fullName>
    </submittedName>
</protein>
<feature type="transmembrane region" description="Helical" evidence="1">
    <location>
        <begin position="261"/>
        <end position="281"/>
    </location>
</feature>
<reference evidence="2" key="1">
    <citation type="journal article" date="2017" name="Front. Cell. Infect. Microbiol.">
        <title>The Distinct Transcriptional Response of the Midgut of Amblyomma sculptum and Amblyomma aureolatum Ticks to Rickettsia rickettsii Correlates to Their Differences in Susceptibility to Infection.</title>
        <authorList>
            <person name="Martins L.A."/>
            <person name="Galletti M.F.B.M."/>
            <person name="Ribeiro J.M."/>
            <person name="Fujita A."/>
            <person name="Costa F.B."/>
            <person name="Labruna M.B."/>
            <person name="Daffre S."/>
            <person name="Fogaca A.C."/>
        </authorList>
    </citation>
    <scope>NUCLEOTIDE SEQUENCE</scope>
</reference>
<sequence length="310" mass="35022">KVRALLLFGQRGGDLVTVESALHFMHRLFAGLMAPSHTVEGALSRTLLSKVDLHIVVLANPDGRNYLERTGDSCFDNMFLGRSMDTLFVWDLEHRQTAARAETHVVLNLSQAQAFDAFVAFRSGVREIHLPFAGVHFGQSNLKPANLEAMTLLAKEVAWSVKPHFVYGQARDLMPKSPNGTAFDFMAGVRKVPFSLSIGLWSRRPGSRRFNCFLDLNPESKMLKQALEELHPLYQALFLHLINWKEQQSRSAFSFEHDGPSLLLCSLVLCIVIVMLVLFAFQHRLPDSMRFYPRRRVVSLKMLSSSLHSS</sequence>
<organism evidence="2">
    <name type="scientific">Amblyomma aureolatum</name>
    <dbReference type="NCBI Taxonomy" id="187763"/>
    <lineage>
        <taxon>Eukaryota</taxon>
        <taxon>Metazoa</taxon>
        <taxon>Ecdysozoa</taxon>
        <taxon>Arthropoda</taxon>
        <taxon>Chelicerata</taxon>
        <taxon>Arachnida</taxon>
        <taxon>Acari</taxon>
        <taxon>Parasitiformes</taxon>
        <taxon>Ixodida</taxon>
        <taxon>Ixodoidea</taxon>
        <taxon>Ixodidae</taxon>
        <taxon>Amblyomminae</taxon>
        <taxon>Amblyomma</taxon>
    </lineage>
</organism>
<keyword evidence="1" id="KW-0812">Transmembrane</keyword>
<keyword evidence="1" id="KW-1133">Transmembrane helix</keyword>